<feature type="compositionally biased region" description="Basic and acidic residues" evidence="1">
    <location>
        <begin position="254"/>
        <end position="264"/>
    </location>
</feature>
<dbReference type="GeneID" id="580068"/>
<proteinExistence type="predicted"/>
<dbReference type="PANTHER" id="PTHR32455:SF1">
    <property type="entry name" value="SPERM ACROSOME-ASSOCIATED PROTEIN 9"/>
    <property type="match status" value="1"/>
</dbReference>
<evidence type="ECO:0000313" key="2">
    <source>
        <dbReference type="EnsemblMetazoa" id="XP_800070"/>
    </source>
</evidence>
<feature type="compositionally biased region" description="Low complexity" evidence="1">
    <location>
        <begin position="209"/>
        <end position="234"/>
    </location>
</feature>
<protein>
    <submittedName>
        <fullName evidence="2">Uncharacterized protein</fullName>
    </submittedName>
</protein>
<dbReference type="AlphaFoldDB" id="A0A7M7RHT8"/>
<evidence type="ECO:0000256" key="1">
    <source>
        <dbReference type="SAM" id="MobiDB-lite"/>
    </source>
</evidence>
<reference evidence="2" key="2">
    <citation type="submission" date="2021-01" db="UniProtKB">
        <authorList>
            <consortium name="EnsemblMetazoa"/>
        </authorList>
    </citation>
    <scope>IDENTIFICATION</scope>
</reference>
<dbReference type="InParanoid" id="A0A7M7RHT8"/>
<organism evidence="2 3">
    <name type="scientific">Strongylocentrotus purpuratus</name>
    <name type="common">Purple sea urchin</name>
    <dbReference type="NCBI Taxonomy" id="7668"/>
    <lineage>
        <taxon>Eukaryota</taxon>
        <taxon>Metazoa</taxon>
        <taxon>Echinodermata</taxon>
        <taxon>Eleutherozoa</taxon>
        <taxon>Echinozoa</taxon>
        <taxon>Echinoidea</taxon>
        <taxon>Euechinoidea</taxon>
        <taxon>Echinacea</taxon>
        <taxon>Camarodonta</taxon>
        <taxon>Echinidea</taxon>
        <taxon>Strongylocentrotidae</taxon>
        <taxon>Strongylocentrotus</taxon>
    </lineage>
</organism>
<dbReference type="OrthoDB" id="10001532at2759"/>
<dbReference type="EnsemblMetazoa" id="XM_794977">
    <property type="protein sequence ID" value="XP_800070"/>
    <property type="gene ID" value="LOC580068"/>
</dbReference>
<keyword evidence="3" id="KW-1185">Reference proteome</keyword>
<dbReference type="PANTHER" id="PTHR32455">
    <property type="entry name" value="SPERM ACROSOME-ASSOCIATED PROTEIN 9"/>
    <property type="match status" value="1"/>
</dbReference>
<evidence type="ECO:0000313" key="3">
    <source>
        <dbReference type="Proteomes" id="UP000007110"/>
    </source>
</evidence>
<dbReference type="Proteomes" id="UP000007110">
    <property type="component" value="Unassembled WGS sequence"/>
</dbReference>
<accession>A0A7M7RHT8</accession>
<dbReference type="InterPro" id="IPR027818">
    <property type="entry name" value="SPACA9"/>
</dbReference>
<feature type="region of interest" description="Disordered" evidence="1">
    <location>
        <begin position="208"/>
        <end position="300"/>
    </location>
</feature>
<name>A0A7M7RHT8_STRPU</name>
<dbReference type="KEGG" id="spu:580068"/>
<dbReference type="OMA" id="DCYEDSK"/>
<dbReference type="RefSeq" id="XP_800070.1">
    <property type="nucleotide sequence ID" value="XM_794977.5"/>
</dbReference>
<feature type="compositionally biased region" description="Polar residues" evidence="1">
    <location>
        <begin position="235"/>
        <end position="248"/>
    </location>
</feature>
<sequence>MASNQNPDEVLPYLARVNSQLSNELRGLREGTCQKLYKQTRSFIDALLRSPTGQNTTYGPSITTILQVRDCYEHSKKLDGDRPTHFTNVLHLFLTSVETLQRLCNEMHSCIGESVRALTLHEKQRAKAEKIRSDIEFCREHLQEDTDFSDLATHKTIEKFRGLNTGEVSNWGAVLNLIPVIVSIFQDVSDATAEWSSITLAERNTIFTPPKKASSSRPGSRSGSRQSGRNSAQSMKGNQQTNEAQGQTKKPRKTYADRVDERNKGRISLLERPPWKPSSNPPHNLYPQLHIHLGDPTQHV</sequence>
<reference evidence="3" key="1">
    <citation type="submission" date="2015-02" db="EMBL/GenBank/DDBJ databases">
        <title>Genome sequencing for Strongylocentrotus purpuratus.</title>
        <authorList>
            <person name="Murali S."/>
            <person name="Liu Y."/>
            <person name="Vee V."/>
            <person name="English A."/>
            <person name="Wang M."/>
            <person name="Skinner E."/>
            <person name="Han Y."/>
            <person name="Muzny D.M."/>
            <person name="Worley K.C."/>
            <person name="Gibbs R.A."/>
        </authorList>
    </citation>
    <scope>NUCLEOTIDE SEQUENCE</scope>
</reference>